<dbReference type="EMBL" id="KI630592">
    <property type="protein sequence ID" value="EYU35922.1"/>
    <property type="molecule type" value="Genomic_DNA"/>
</dbReference>
<dbReference type="SMART" id="SM00369">
    <property type="entry name" value="LRR_TYP"/>
    <property type="match status" value="12"/>
</dbReference>
<dbReference type="InterPro" id="IPR001611">
    <property type="entry name" value="Leu-rich_rpt"/>
</dbReference>
<gene>
    <name evidence="12" type="ORF">MIMGU_mgv1a025427mg</name>
</gene>
<evidence type="ECO:0000256" key="3">
    <source>
        <dbReference type="ARBA" id="ARBA00022475"/>
    </source>
</evidence>
<reference evidence="12 13" key="1">
    <citation type="journal article" date="2013" name="Proc. Natl. Acad. Sci. U.S.A.">
        <title>Fine-scale variation in meiotic recombination in Mimulus inferred from population shotgun sequencing.</title>
        <authorList>
            <person name="Hellsten U."/>
            <person name="Wright K.M."/>
            <person name="Jenkins J."/>
            <person name="Shu S."/>
            <person name="Yuan Y."/>
            <person name="Wessler S.R."/>
            <person name="Schmutz J."/>
            <person name="Willis J.H."/>
            <person name="Rokhsar D.S."/>
        </authorList>
    </citation>
    <scope>NUCLEOTIDE SEQUENCE [LARGE SCALE GENOMIC DNA]</scope>
    <source>
        <strain evidence="13">cv. DUN x IM62</strain>
    </source>
</reference>
<evidence type="ECO:0000256" key="7">
    <source>
        <dbReference type="ARBA" id="ARBA00022737"/>
    </source>
</evidence>
<dbReference type="PRINTS" id="PR00019">
    <property type="entry name" value="LEURICHRPT"/>
</dbReference>
<dbReference type="Pfam" id="PF00560">
    <property type="entry name" value="LRR_1"/>
    <property type="match status" value="9"/>
</dbReference>
<evidence type="ECO:0000256" key="8">
    <source>
        <dbReference type="ARBA" id="ARBA00022989"/>
    </source>
</evidence>
<dbReference type="GO" id="GO:0006952">
    <property type="term" value="P:defense response"/>
    <property type="evidence" value="ECO:0007669"/>
    <property type="project" value="UniProtKB-ARBA"/>
</dbReference>
<evidence type="ECO:0000256" key="2">
    <source>
        <dbReference type="ARBA" id="ARBA00009592"/>
    </source>
</evidence>
<dbReference type="InterPro" id="IPR046956">
    <property type="entry name" value="RLP23-like"/>
</dbReference>
<dbReference type="SUPFAM" id="SSF52058">
    <property type="entry name" value="L domain-like"/>
    <property type="match status" value="2"/>
</dbReference>
<dbReference type="PANTHER" id="PTHR48063">
    <property type="entry name" value="LRR RECEPTOR-LIKE KINASE"/>
    <property type="match status" value="1"/>
</dbReference>
<dbReference type="FunFam" id="3.80.10.10:FF:000095">
    <property type="entry name" value="LRR receptor-like serine/threonine-protein kinase GSO1"/>
    <property type="match status" value="3"/>
</dbReference>
<evidence type="ECO:0000256" key="6">
    <source>
        <dbReference type="ARBA" id="ARBA00022729"/>
    </source>
</evidence>
<dbReference type="Pfam" id="PF13855">
    <property type="entry name" value="LRR_8"/>
    <property type="match status" value="3"/>
</dbReference>
<evidence type="ECO:0008006" key="14">
    <source>
        <dbReference type="Google" id="ProtNLM"/>
    </source>
</evidence>
<sequence>VVCDKITGHVHQLRLQGLRGNLNPSLVNLKHLRYLDLSQNEFVERVPSFIGSITSLEYLDLSNAGFIGIIPDSIGNLSNLRTLRFENGLASSWQQVINTLPSLVELHFSSCNLDFNSAHSNNMTTSLVVLDLSHNIFRSLDILKGTFQLSNLGFLDLSDNLFEGPISTVTNDTTKLQYIDLSSNLLNSTIPDSFYSLKHLEYVYMNNNNLQGPISFEIANLTSLAILDLSSNQLSGNIPRGVAHLCNIQNLDLSQNNLEGEIFENMSDCFLASLESLDLSENQLSGNLTAQFGEFKSLKTLSLGSNNLSGEIPANIGKLSFLEALNLTDNNLSGNLPESVGQLFNLEYFNIEDNKLEGVVSKIHFAELTKLKYLYASGNHLTLKVSSNWIPPFKLQILTLGSWNFGEGAQFFPAWLKTQKRHIGMLSLSNTGISGNVPAWIWKIGHLNLSHNHLHGNILVISEHTALYQCIYLSSNQFSGPLPQIPPNAFDLDLSDNSFSGELSHFLCNVTTNATYSLQLLHLQGNKLSGEIPDCWKKWSSLTYLNLGNNTLSGRLPKSIGFLTRLRSLNLYNNKISGRIPFSMSFCTDLVKIDLGDNDIDGGIPTWMGTSLTNLWILILRGNQLSGNISSEICHLDSLQILDLSDNNFSGIVPRCVHNFTAMATKIILSGYSIANPDRSYNSTNFRESAKVSTKGTEYQYDTTLALVTNIDLSNNNLSGGIPEELTSLVELKFLNLSGNSFTGLIPQSIGDMKQLESLDLSRNSLSGEMPDSFRVMSFLNYLNVSYNHLRGKIPESTQFMGFNASSFSGNDDLCGPPLTSNCTSSGGPLKKEDNHESGDRSSSKIEWLYVFVSSGYAVGLSVFCTTLIFKKSWREAYYKFMEEMWNRVYVYFYIKWRKLTKTSV</sequence>
<keyword evidence="10" id="KW-0325">Glycoprotein</keyword>
<evidence type="ECO:0000256" key="10">
    <source>
        <dbReference type="ARBA" id="ARBA00023180"/>
    </source>
</evidence>
<dbReference type="GO" id="GO:0005886">
    <property type="term" value="C:plasma membrane"/>
    <property type="evidence" value="ECO:0007669"/>
    <property type="project" value="UniProtKB-SubCell"/>
</dbReference>
<keyword evidence="9 11" id="KW-0472">Membrane</keyword>
<dbReference type="Proteomes" id="UP000030748">
    <property type="component" value="Unassembled WGS sequence"/>
</dbReference>
<evidence type="ECO:0000313" key="13">
    <source>
        <dbReference type="Proteomes" id="UP000030748"/>
    </source>
</evidence>
<evidence type="ECO:0000256" key="5">
    <source>
        <dbReference type="ARBA" id="ARBA00022692"/>
    </source>
</evidence>
<dbReference type="SMART" id="SM00365">
    <property type="entry name" value="LRR_SD22"/>
    <property type="match status" value="10"/>
</dbReference>
<keyword evidence="13" id="KW-1185">Reference proteome</keyword>
<organism evidence="12 13">
    <name type="scientific">Erythranthe guttata</name>
    <name type="common">Yellow monkey flower</name>
    <name type="synonym">Mimulus guttatus</name>
    <dbReference type="NCBI Taxonomy" id="4155"/>
    <lineage>
        <taxon>Eukaryota</taxon>
        <taxon>Viridiplantae</taxon>
        <taxon>Streptophyta</taxon>
        <taxon>Embryophyta</taxon>
        <taxon>Tracheophyta</taxon>
        <taxon>Spermatophyta</taxon>
        <taxon>Magnoliopsida</taxon>
        <taxon>eudicotyledons</taxon>
        <taxon>Gunneridae</taxon>
        <taxon>Pentapetalae</taxon>
        <taxon>asterids</taxon>
        <taxon>lamiids</taxon>
        <taxon>Lamiales</taxon>
        <taxon>Phrymaceae</taxon>
        <taxon>Erythranthe</taxon>
    </lineage>
</organism>
<dbReference type="AlphaFoldDB" id="A0A022R5S7"/>
<evidence type="ECO:0000256" key="4">
    <source>
        <dbReference type="ARBA" id="ARBA00022614"/>
    </source>
</evidence>
<comment type="similarity">
    <text evidence="2">Belongs to the RLP family.</text>
</comment>
<keyword evidence="3" id="KW-1003">Cell membrane</keyword>
<evidence type="ECO:0000256" key="11">
    <source>
        <dbReference type="SAM" id="Phobius"/>
    </source>
</evidence>
<comment type="subcellular location">
    <subcellularLocation>
        <location evidence="1">Cell membrane</location>
        <topology evidence="1">Single-pass type I membrane protein</topology>
    </subcellularLocation>
</comment>
<proteinExistence type="inferred from homology"/>
<feature type="non-terminal residue" evidence="12">
    <location>
        <position position="1"/>
    </location>
</feature>
<dbReference type="PANTHER" id="PTHR48063:SF98">
    <property type="entry name" value="LRR RECEPTOR-LIKE SERINE_THREONINE-PROTEIN KINASE FLS2"/>
    <property type="match status" value="1"/>
</dbReference>
<evidence type="ECO:0000313" key="12">
    <source>
        <dbReference type="EMBL" id="EYU35922.1"/>
    </source>
</evidence>
<keyword evidence="5 11" id="KW-0812">Transmembrane</keyword>
<dbReference type="InterPro" id="IPR003591">
    <property type="entry name" value="Leu-rich_rpt_typical-subtyp"/>
</dbReference>
<dbReference type="STRING" id="4155.A0A022R5S7"/>
<dbReference type="GO" id="GO:0051707">
    <property type="term" value="P:response to other organism"/>
    <property type="evidence" value="ECO:0007669"/>
    <property type="project" value="UniProtKB-ARBA"/>
</dbReference>
<keyword evidence="7" id="KW-0677">Repeat</keyword>
<evidence type="ECO:0000256" key="9">
    <source>
        <dbReference type="ARBA" id="ARBA00023136"/>
    </source>
</evidence>
<feature type="transmembrane region" description="Helical" evidence="11">
    <location>
        <begin position="848"/>
        <end position="870"/>
    </location>
</feature>
<keyword evidence="6" id="KW-0732">Signal</keyword>
<protein>
    <recommendedName>
        <fullName evidence="14">Leucine-rich repeat-containing N-terminal plant-type domain-containing protein</fullName>
    </recommendedName>
</protein>
<dbReference type="Gene3D" id="3.80.10.10">
    <property type="entry name" value="Ribonuclease Inhibitor"/>
    <property type="match status" value="4"/>
</dbReference>
<dbReference type="SUPFAM" id="SSF52047">
    <property type="entry name" value="RNI-like"/>
    <property type="match status" value="1"/>
</dbReference>
<keyword evidence="4" id="KW-0433">Leucine-rich repeat</keyword>
<evidence type="ECO:0000256" key="1">
    <source>
        <dbReference type="ARBA" id="ARBA00004251"/>
    </source>
</evidence>
<keyword evidence="8 11" id="KW-1133">Transmembrane helix</keyword>
<dbReference type="InterPro" id="IPR032675">
    <property type="entry name" value="LRR_dom_sf"/>
</dbReference>
<dbReference type="eggNOG" id="KOG0619">
    <property type="taxonomic scope" value="Eukaryota"/>
</dbReference>
<name>A0A022R5S7_ERYGU</name>
<accession>A0A022R5S7</accession>